<dbReference type="AlphaFoldDB" id="A0A1G2J9M3"/>
<comment type="similarity">
    <text evidence="2">Belongs to the PduL family.</text>
</comment>
<evidence type="ECO:0000256" key="2">
    <source>
        <dbReference type="ARBA" id="ARBA00007342"/>
    </source>
</evidence>
<dbReference type="EMBL" id="MHPP01000030">
    <property type="protein sequence ID" value="OGZ83663.1"/>
    <property type="molecule type" value="Genomic_DNA"/>
</dbReference>
<evidence type="ECO:0000313" key="12">
    <source>
        <dbReference type="EMBL" id="OGZ83663.1"/>
    </source>
</evidence>
<evidence type="ECO:0000313" key="13">
    <source>
        <dbReference type="Proteomes" id="UP000177751"/>
    </source>
</evidence>
<dbReference type="InterPro" id="IPR008300">
    <property type="entry name" value="PTAC"/>
</dbReference>
<protein>
    <recommendedName>
        <fullName evidence="4">Phosphate propanoyltransferase</fullName>
        <ecNumber evidence="3">2.3.1.222</ecNumber>
    </recommendedName>
    <alternativeName>
        <fullName evidence="10">Phosphate acyltransferase PduL</fullName>
    </alternativeName>
    <alternativeName>
        <fullName evidence="9">Phosphotransacylase PduL</fullName>
    </alternativeName>
    <alternativeName>
        <fullName evidence="11">Propanediol utilization protein PduL</fullName>
    </alternativeName>
</protein>
<organism evidence="12 13">
    <name type="scientific">Candidatus Staskawiczbacteria bacterium RIFOXYC1_FULL_38_18</name>
    <dbReference type="NCBI Taxonomy" id="1802229"/>
    <lineage>
        <taxon>Bacteria</taxon>
        <taxon>Candidatus Staskawicziibacteriota</taxon>
    </lineage>
</organism>
<dbReference type="GO" id="GO:0046872">
    <property type="term" value="F:metal ion binding"/>
    <property type="evidence" value="ECO:0007669"/>
    <property type="project" value="UniProtKB-KW"/>
</dbReference>
<dbReference type="Pfam" id="PF06130">
    <property type="entry name" value="PTAC"/>
    <property type="match status" value="1"/>
</dbReference>
<evidence type="ECO:0000256" key="4">
    <source>
        <dbReference type="ARBA" id="ARBA00020837"/>
    </source>
</evidence>
<evidence type="ECO:0000256" key="10">
    <source>
        <dbReference type="ARBA" id="ARBA00030939"/>
    </source>
</evidence>
<dbReference type="Proteomes" id="UP000177751">
    <property type="component" value="Unassembled WGS sequence"/>
</dbReference>
<dbReference type="NCBIfam" id="NF011652">
    <property type="entry name" value="PRK15070.1"/>
    <property type="match status" value="1"/>
</dbReference>
<evidence type="ECO:0000256" key="5">
    <source>
        <dbReference type="ARBA" id="ARBA00022679"/>
    </source>
</evidence>
<keyword evidence="5" id="KW-0808">Transferase</keyword>
<proteinExistence type="inferred from homology"/>
<evidence type="ECO:0000256" key="6">
    <source>
        <dbReference type="ARBA" id="ARBA00022723"/>
    </source>
</evidence>
<evidence type="ECO:0000256" key="8">
    <source>
        <dbReference type="ARBA" id="ARBA00023315"/>
    </source>
</evidence>
<comment type="caution">
    <text evidence="12">The sequence shown here is derived from an EMBL/GenBank/DDBJ whole genome shotgun (WGS) entry which is preliminary data.</text>
</comment>
<evidence type="ECO:0000256" key="9">
    <source>
        <dbReference type="ARBA" id="ARBA00030044"/>
    </source>
</evidence>
<comment type="cofactor">
    <cofactor evidence="1">
        <name>Zn(2+)</name>
        <dbReference type="ChEBI" id="CHEBI:29105"/>
    </cofactor>
</comment>
<sequence length="196" mass="21541">MMFKKNIKIPIEVSARHCHLSQDILEKLFGKVYKLKELKQLSQPSDFACQETVDIKFGSREIKNIRVVGPIREKTQIEISLSDVASSGIMPPIKLSGDLSGSAGAILKGPAGQIEITEGLIIAQRHLHCGTDEAQKYKLKNGEIISVRVAGSRPVVFEEIVVRVKDNYKLCMHIDTDEGNAAGINKKGEGALYLLS</sequence>
<accession>A0A1G2J9M3</accession>
<evidence type="ECO:0000256" key="11">
    <source>
        <dbReference type="ARBA" id="ARBA00033077"/>
    </source>
</evidence>
<dbReference type="GO" id="GO:0016747">
    <property type="term" value="F:acyltransferase activity, transferring groups other than amino-acyl groups"/>
    <property type="evidence" value="ECO:0007669"/>
    <property type="project" value="InterPro"/>
</dbReference>
<reference evidence="12 13" key="1">
    <citation type="journal article" date="2016" name="Nat. Commun.">
        <title>Thousands of microbial genomes shed light on interconnected biogeochemical processes in an aquifer system.</title>
        <authorList>
            <person name="Anantharaman K."/>
            <person name="Brown C.T."/>
            <person name="Hug L.A."/>
            <person name="Sharon I."/>
            <person name="Castelle C.J."/>
            <person name="Probst A.J."/>
            <person name="Thomas B.C."/>
            <person name="Singh A."/>
            <person name="Wilkins M.J."/>
            <person name="Karaoz U."/>
            <person name="Brodie E.L."/>
            <person name="Williams K.H."/>
            <person name="Hubbard S.S."/>
            <person name="Banfield J.F."/>
        </authorList>
    </citation>
    <scope>NUCLEOTIDE SEQUENCE [LARGE SCALE GENOMIC DNA]</scope>
</reference>
<evidence type="ECO:0000256" key="1">
    <source>
        <dbReference type="ARBA" id="ARBA00001947"/>
    </source>
</evidence>
<dbReference type="EC" id="2.3.1.222" evidence="3"/>
<name>A0A1G2J9M3_9BACT</name>
<dbReference type="PANTHER" id="PTHR39453">
    <property type="entry name" value="PHOSPHATE PROPANOYLTRANSFERASE"/>
    <property type="match status" value="1"/>
</dbReference>
<keyword evidence="6" id="KW-0479">Metal-binding</keyword>
<keyword evidence="7" id="KW-0862">Zinc</keyword>
<dbReference type="STRING" id="1802229.A2401_00415"/>
<dbReference type="PANTHER" id="PTHR39453:SF1">
    <property type="entry name" value="PHOSPHATE PROPANOYLTRANSFERASE"/>
    <property type="match status" value="1"/>
</dbReference>
<evidence type="ECO:0000256" key="3">
    <source>
        <dbReference type="ARBA" id="ARBA00012206"/>
    </source>
</evidence>
<keyword evidence="8" id="KW-0012">Acyltransferase</keyword>
<gene>
    <name evidence="12" type="ORF">A2401_00415</name>
</gene>
<evidence type="ECO:0000256" key="7">
    <source>
        <dbReference type="ARBA" id="ARBA00022833"/>
    </source>
</evidence>